<comment type="caution">
    <text evidence="2">The sequence shown here is derived from an EMBL/GenBank/DDBJ whole genome shotgun (WGS) entry which is preliminary data.</text>
</comment>
<dbReference type="InterPro" id="IPR008969">
    <property type="entry name" value="CarboxyPept-like_regulatory"/>
</dbReference>
<feature type="chain" id="PRO_5015393825" description="Membrane receptor RagA" evidence="1">
    <location>
        <begin position="42"/>
        <end position="236"/>
    </location>
</feature>
<sequence length="236" mass="26530">MNANMLPYYFFRARFISSSIKFTFCCLLSLIGFLTPEKASAQGKAAVVQLSGIVASGDSLYGVPGVTVYVPKAGRGTVTNDYGYFSMPVLAGDSVVVRALGYKHLTVLIPRNYNKQSYSVVLELKEDATLLPEVRVFPYPTEELFKKAFLALRVPDEQKSAAEKNLNEQLMARIFDNTAIGPSANFRHTMDMQNMYLNKQTMPNQYNNNPLLNPFAWGQLIQQIKNGDLKRKYKDE</sequence>
<reference evidence="2 3" key="1">
    <citation type="submission" date="2018-03" db="EMBL/GenBank/DDBJ databases">
        <title>Adhaeribacter sp. HMF7605 Genome sequencing and assembly.</title>
        <authorList>
            <person name="Kang H."/>
            <person name="Kang J."/>
            <person name="Cha I."/>
            <person name="Kim H."/>
            <person name="Joh K."/>
        </authorList>
    </citation>
    <scope>NUCLEOTIDE SEQUENCE [LARGE SCALE GENOMIC DNA]</scope>
    <source>
        <strain evidence="2 3">HMF7605</strain>
    </source>
</reference>
<dbReference type="SUPFAM" id="SSF49464">
    <property type="entry name" value="Carboxypeptidase regulatory domain-like"/>
    <property type="match status" value="1"/>
</dbReference>
<dbReference type="EMBL" id="PYFT01000001">
    <property type="protein sequence ID" value="PSR56788.1"/>
    <property type="molecule type" value="Genomic_DNA"/>
</dbReference>
<keyword evidence="3" id="KW-1185">Reference proteome</keyword>
<name>A0A2T2YMR4_9BACT</name>
<dbReference type="Proteomes" id="UP000240357">
    <property type="component" value="Unassembled WGS sequence"/>
</dbReference>
<proteinExistence type="predicted"/>
<keyword evidence="1" id="KW-0732">Signal</keyword>
<evidence type="ECO:0000313" key="3">
    <source>
        <dbReference type="Proteomes" id="UP000240357"/>
    </source>
</evidence>
<evidence type="ECO:0000313" key="2">
    <source>
        <dbReference type="EMBL" id="PSR56788.1"/>
    </source>
</evidence>
<dbReference type="Pfam" id="PF13715">
    <property type="entry name" value="CarbopepD_reg_2"/>
    <property type="match status" value="1"/>
</dbReference>
<dbReference type="OrthoDB" id="1115630at2"/>
<evidence type="ECO:0000256" key="1">
    <source>
        <dbReference type="SAM" id="SignalP"/>
    </source>
</evidence>
<dbReference type="RefSeq" id="WP_106932964.1">
    <property type="nucleotide sequence ID" value="NZ_PYFT01000001.1"/>
</dbReference>
<evidence type="ECO:0008006" key="4">
    <source>
        <dbReference type="Google" id="ProtNLM"/>
    </source>
</evidence>
<protein>
    <recommendedName>
        <fullName evidence="4">Membrane receptor RagA</fullName>
    </recommendedName>
</protein>
<organism evidence="2 3">
    <name type="scientific">Adhaeribacter arboris</name>
    <dbReference type="NCBI Taxonomy" id="2072846"/>
    <lineage>
        <taxon>Bacteria</taxon>
        <taxon>Pseudomonadati</taxon>
        <taxon>Bacteroidota</taxon>
        <taxon>Cytophagia</taxon>
        <taxon>Cytophagales</taxon>
        <taxon>Hymenobacteraceae</taxon>
        <taxon>Adhaeribacter</taxon>
    </lineage>
</organism>
<accession>A0A2T2YMR4</accession>
<dbReference type="AlphaFoldDB" id="A0A2T2YMR4"/>
<feature type="signal peptide" evidence="1">
    <location>
        <begin position="1"/>
        <end position="41"/>
    </location>
</feature>
<gene>
    <name evidence="2" type="ORF">AHMF7605_26465</name>
</gene>